<dbReference type="InterPro" id="IPR001878">
    <property type="entry name" value="Znf_CCHC"/>
</dbReference>
<dbReference type="GO" id="GO:0008270">
    <property type="term" value="F:zinc ion binding"/>
    <property type="evidence" value="ECO:0007669"/>
    <property type="project" value="UniProtKB-KW"/>
</dbReference>
<evidence type="ECO:0000256" key="3">
    <source>
        <dbReference type="SAM" id="MobiDB-lite"/>
    </source>
</evidence>
<accession>A0A9P7DDP1</accession>
<dbReference type="PROSITE" id="PS50158">
    <property type="entry name" value="ZF_CCHC"/>
    <property type="match status" value="1"/>
</dbReference>
<evidence type="ECO:0000313" key="6">
    <source>
        <dbReference type="Proteomes" id="UP000719766"/>
    </source>
</evidence>
<reference evidence="5" key="1">
    <citation type="journal article" date="2020" name="New Phytol.">
        <title>Comparative genomics reveals dynamic genome evolution in host specialist ectomycorrhizal fungi.</title>
        <authorList>
            <person name="Lofgren L.A."/>
            <person name="Nguyen N.H."/>
            <person name="Vilgalys R."/>
            <person name="Ruytinx J."/>
            <person name="Liao H.L."/>
            <person name="Branco S."/>
            <person name="Kuo A."/>
            <person name="LaButti K."/>
            <person name="Lipzen A."/>
            <person name="Andreopoulos W."/>
            <person name="Pangilinan J."/>
            <person name="Riley R."/>
            <person name="Hundley H."/>
            <person name="Na H."/>
            <person name="Barry K."/>
            <person name="Grigoriev I.V."/>
            <person name="Stajich J.E."/>
            <person name="Kennedy P.G."/>
        </authorList>
    </citation>
    <scope>NUCLEOTIDE SEQUENCE</scope>
    <source>
        <strain evidence="5">S12</strain>
    </source>
</reference>
<keyword evidence="2" id="KW-0862">Zinc</keyword>
<gene>
    <name evidence="5" type="ORF">HD556DRAFT_1311578</name>
</gene>
<name>A0A9P7DDP1_9AGAM</name>
<protein>
    <recommendedName>
        <fullName evidence="4">CCHC-type domain-containing protein</fullName>
    </recommendedName>
</protein>
<dbReference type="EMBL" id="JABBWE010000061">
    <property type="protein sequence ID" value="KAG1789211.1"/>
    <property type="molecule type" value="Genomic_DNA"/>
</dbReference>
<proteinExistence type="predicted"/>
<feature type="compositionally biased region" description="Pro residues" evidence="3">
    <location>
        <begin position="228"/>
        <end position="237"/>
    </location>
</feature>
<organism evidence="5 6">
    <name type="scientific">Suillus plorans</name>
    <dbReference type="NCBI Taxonomy" id="116603"/>
    <lineage>
        <taxon>Eukaryota</taxon>
        <taxon>Fungi</taxon>
        <taxon>Dikarya</taxon>
        <taxon>Basidiomycota</taxon>
        <taxon>Agaricomycotina</taxon>
        <taxon>Agaricomycetes</taxon>
        <taxon>Agaricomycetidae</taxon>
        <taxon>Boletales</taxon>
        <taxon>Suillineae</taxon>
        <taxon>Suillaceae</taxon>
        <taxon>Suillus</taxon>
    </lineage>
</organism>
<evidence type="ECO:0000256" key="2">
    <source>
        <dbReference type="PROSITE-ProRule" id="PRU00047"/>
    </source>
</evidence>
<evidence type="ECO:0000256" key="1">
    <source>
        <dbReference type="ARBA" id="ARBA00022664"/>
    </source>
</evidence>
<sequence length="258" mass="28959">MTNSSEENSPITVALKDSDYGCILRTIEDGALAEAAILTNGYSQEIDKILGDTDCKHAAATSLVVRIVQTTKLLEDVANRDDLNADTKKLAMLHLQRRIRSLALNLLPFNFHDVLDIAMKNVEIKPNVEEEPRLVRPLRRKAATIDRTRKPLCLRCGGYGHTFRKCPDYVCCVCSELGPNHLAVHCPRLNGQIVLQEFRDEEKFFEALLEWEKNHVALEELILKNPAPRSPSYPPELPSMSAPPALTATMEEEDTEDI</sequence>
<evidence type="ECO:0000313" key="5">
    <source>
        <dbReference type="EMBL" id="KAG1789211.1"/>
    </source>
</evidence>
<dbReference type="GO" id="GO:0006397">
    <property type="term" value="P:mRNA processing"/>
    <property type="evidence" value="ECO:0007669"/>
    <property type="project" value="UniProtKB-KW"/>
</dbReference>
<dbReference type="InterPro" id="IPR036875">
    <property type="entry name" value="Znf_CCHC_sf"/>
</dbReference>
<keyword evidence="6" id="KW-1185">Reference proteome</keyword>
<dbReference type="GeneID" id="64594313"/>
<dbReference type="GO" id="GO:0003676">
    <property type="term" value="F:nucleic acid binding"/>
    <property type="evidence" value="ECO:0007669"/>
    <property type="project" value="InterPro"/>
</dbReference>
<dbReference type="SUPFAM" id="SSF57756">
    <property type="entry name" value="Retrovirus zinc finger-like domains"/>
    <property type="match status" value="1"/>
</dbReference>
<keyword evidence="2" id="KW-0863">Zinc-finger</keyword>
<evidence type="ECO:0000259" key="4">
    <source>
        <dbReference type="PROSITE" id="PS50158"/>
    </source>
</evidence>
<comment type="caution">
    <text evidence="5">The sequence shown here is derived from an EMBL/GenBank/DDBJ whole genome shotgun (WGS) entry which is preliminary data.</text>
</comment>
<keyword evidence="2" id="KW-0479">Metal-binding</keyword>
<feature type="domain" description="CCHC-type" evidence="4">
    <location>
        <begin position="153"/>
        <end position="168"/>
    </location>
</feature>
<dbReference type="AlphaFoldDB" id="A0A9P7DDP1"/>
<keyword evidence="1" id="KW-0507">mRNA processing</keyword>
<dbReference type="RefSeq" id="XP_041156332.1">
    <property type="nucleotide sequence ID" value="XM_041300549.1"/>
</dbReference>
<feature type="region of interest" description="Disordered" evidence="3">
    <location>
        <begin position="226"/>
        <end position="258"/>
    </location>
</feature>
<dbReference type="Gene3D" id="4.10.60.10">
    <property type="entry name" value="Zinc finger, CCHC-type"/>
    <property type="match status" value="1"/>
</dbReference>
<dbReference type="Proteomes" id="UP000719766">
    <property type="component" value="Unassembled WGS sequence"/>
</dbReference>